<dbReference type="PANTHER" id="PTHR33164">
    <property type="entry name" value="TRANSCRIPTIONAL REGULATOR, MARR FAMILY"/>
    <property type="match status" value="1"/>
</dbReference>
<evidence type="ECO:0000256" key="2">
    <source>
        <dbReference type="ARBA" id="ARBA00023125"/>
    </source>
</evidence>
<dbReference type="Proteomes" id="UP000245390">
    <property type="component" value="Unassembled WGS sequence"/>
</dbReference>
<evidence type="ECO:0000313" key="5">
    <source>
        <dbReference type="EMBL" id="PWK55723.1"/>
    </source>
</evidence>
<dbReference type="InterPro" id="IPR023187">
    <property type="entry name" value="Tscrpt_reg_MarR-type_CS"/>
</dbReference>
<dbReference type="GO" id="GO:0006950">
    <property type="term" value="P:response to stress"/>
    <property type="evidence" value="ECO:0007669"/>
    <property type="project" value="TreeGrafter"/>
</dbReference>
<dbReference type="SMART" id="SM00347">
    <property type="entry name" value="HTH_MARR"/>
    <property type="match status" value="1"/>
</dbReference>
<feature type="domain" description="HTH marR-type" evidence="4">
    <location>
        <begin position="8"/>
        <end position="141"/>
    </location>
</feature>
<sequence>MNPAPDALGRLIFEVLRTAAALDERGAELVAPLGLTPARWQVLSTLEFLESPETVSGLARRLSLTRQSVQRVVNDLEAAGLVEMRDNPSDRRARLATPTTSGRKLAQDADALRRPWTVELAQGLNDEQLRIAVECLAKLRNRLDGARQMPPEGFQPFRDKLGET</sequence>
<reference evidence="5 6" key="1">
    <citation type="submission" date="2018-05" db="EMBL/GenBank/DDBJ databases">
        <title>Genomic Encyclopedia of Type Strains, Phase IV (KMG-IV): sequencing the most valuable type-strain genomes for metagenomic binning, comparative biology and taxonomic classification.</title>
        <authorList>
            <person name="Goeker M."/>
        </authorList>
    </citation>
    <scope>NUCLEOTIDE SEQUENCE [LARGE SCALE GENOMIC DNA]</scope>
    <source>
        <strain evidence="5 6">DSM 103371</strain>
    </source>
</reference>
<dbReference type="GO" id="GO:0003677">
    <property type="term" value="F:DNA binding"/>
    <property type="evidence" value="ECO:0007669"/>
    <property type="project" value="UniProtKB-KW"/>
</dbReference>
<evidence type="ECO:0000256" key="1">
    <source>
        <dbReference type="ARBA" id="ARBA00023015"/>
    </source>
</evidence>
<protein>
    <submittedName>
        <fullName evidence="5">MarR family transcriptional regulator</fullName>
    </submittedName>
</protein>
<keyword evidence="3" id="KW-0804">Transcription</keyword>
<dbReference type="PROSITE" id="PS50995">
    <property type="entry name" value="HTH_MARR_2"/>
    <property type="match status" value="1"/>
</dbReference>
<organism evidence="5 6">
    <name type="scientific">Silicimonas algicola</name>
    <dbReference type="NCBI Taxonomy" id="1826607"/>
    <lineage>
        <taxon>Bacteria</taxon>
        <taxon>Pseudomonadati</taxon>
        <taxon>Pseudomonadota</taxon>
        <taxon>Alphaproteobacteria</taxon>
        <taxon>Rhodobacterales</taxon>
        <taxon>Paracoccaceae</taxon>
    </lineage>
</organism>
<dbReference type="InterPro" id="IPR039422">
    <property type="entry name" value="MarR/SlyA-like"/>
</dbReference>
<dbReference type="PRINTS" id="PR00598">
    <property type="entry name" value="HTHMARR"/>
</dbReference>
<dbReference type="InterPro" id="IPR036390">
    <property type="entry name" value="WH_DNA-bd_sf"/>
</dbReference>
<evidence type="ECO:0000259" key="4">
    <source>
        <dbReference type="PROSITE" id="PS50995"/>
    </source>
</evidence>
<evidence type="ECO:0000256" key="3">
    <source>
        <dbReference type="ARBA" id="ARBA00023163"/>
    </source>
</evidence>
<dbReference type="AlphaFoldDB" id="A0A316G4V4"/>
<keyword evidence="1" id="KW-0805">Transcription regulation</keyword>
<dbReference type="PANTHER" id="PTHR33164:SF43">
    <property type="entry name" value="HTH-TYPE TRANSCRIPTIONAL REPRESSOR YETL"/>
    <property type="match status" value="1"/>
</dbReference>
<dbReference type="SUPFAM" id="SSF46785">
    <property type="entry name" value="Winged helix' DNA-binding domain"/>
    <property type="match status" value="1"/>
</dbReference>
<keyword evidence="2" id="KW-0238">DNA-binding</keyword>
<keyword evidence="6" id="KW-1185">Reference proteome</keyword>
<dbReference type="InterPro" id="IPR036388">
    <property type="entry name" value="WH-like_DNA-bd_sf"/>
</dbReference>
<dbReference type="PROSITE" id="PS01117">
    <property type="entry name" value="HTH_MARR_1"/>
    <property type="match status" value="1"/>
</dbReference>
<gene>
    <name evidence="5" type="ORF">C8D95_106119</name>
</gene>
<dbReference type="GO" id="GO:0003700">
    <property type="term" value="F:DNA-binding transcription factor activity"/>
    <property type="evidence" value="ECO:0007669"/>
    <property type="project" value="InterPro"/>
</dbReference>
<name>A0A316G4V4_9RHOB</name>
<dbReference type="Pfam" id="PF12802">
    <property type="entry name" value="MarR_2"/>
    <property type="match status" value="1"/>
</dbReference>
<dbReference type="InterPro" id="IPR000835">
    <property type="entry name" value="HTH_MarR-typ"/>
</dbReference>
<dbReference type="EMBL" id="QGGV01000006">
    <property type="protein sequence ID" value="PWK55723.1"/>
    <property type="molecule type" value="Genomic_DNA"/>
</dbReference>
<evidence type="ECO:0000313" key="6">
    <source>
        <dbReference type="Proteomes" id="UP000245390"/>
    </source>
</evidence>
<comment type="caution">
    <text evidence="5">The sequence shown here is derived from an EMBL/GenBank/DDBJ whole genome shotgun (WGS) entry which is preliminary data.</text>
</comment>
<dbReference type="Gene3D" id="1.10.10.10">
    <property type="entry name" value="Winged helix-like DNA-binding domain superfamily/Winged helix DNA-binding domain"/>
    <property type="match status" value="1"/>
</dbReference>
<accession>A0A316G4V4</accession>
<proteinExistence type="predicted"/>